<keyword evidence="4" id="KW-0460">Magnesium</keyword>
<dbReference type="PANTHER" id="PTHR23407">
    <property type="entry name" value="ATPASE INHIBITOR/5-FORMYLTETRAHYDROFOLATE CYCLO-LIGASE"/>
    <property type="match status" value="1"/>
</dbReference>
<keyword evidence="2 4" id="KW-0547">Nucleotide-binding</keyword>
<dbReference type="Pfam" id="PF01812">
    <property type="entry name" value="5-FTHF_cyc-lig"/>
    <property type="match status" value="1"/>
</dbReference>
<keyword evidence="5" id="KW-0436">Ligase</keyword>
<evidence type="ECO:0000313" key="6">
    <source>
        <dbReference type="Proteomes" id="UP001229346"/>
    </source>
</evidence>
<dbReference type="EC" id="6.3.3.2" evidence="4"/>
<keyword evidence="4" id="KW-0479">Metal-binding</keyword>
<dbReference type="Gene3D" id="3.40.50.10420">
    <property type="entry name" value="NagB/RpiA/CoA transferase-like"/>
    <property type="match status" value="1"/>
</dbReference>
<organism evidence="5 6">
    <name type="scientific">Paenibacillus harenae</name>
    <dbReference type="NCBI Taxonomy" id="306543"/>
    <lineage>
        <taxon>Bacteria</taxon>
        <taxon>Bacillati</taxon>
        <taxon>Bacillota</taxon>
        <taxon>Bacilli</taxon>
        <taxon>Bacillales</taxon>
        <taxon>Paenibacillaceae</taxon>
        <taxon>Paenibacillus</taxon>
    </lineage>
</organism>
<evidence type="ECO:0000256" key="4">
    <source>
        <dbReference type="RuleBase" id="RU361279"/>
    </source>
</evidence>
<sequence length="202" mass="22967">MDHKELNGKQAIRLEMTRIRNGLGEEQREAWSKAACRHAAAYLEAASEEAFMAYVPFRSEMDLTVLIEWGWEKGLDVIVPRCNAVDRSMTLYRLESWDQLKSGAYGIMEPDPQAAEEINPERMPRVVFVPGLAFDLKGGRMGYGGGYYDRFAAKQLDAGITGDRMQWIGASFEAQLVEELMLEPHDIRMNGILTQRQLYSKI</sequence>
<dbReference type="InterPro" id="IPR037171">
    <property type="entry name" value="NagB/RpiA_transferase-like"/>
</dbReference>
<comment type="cofactor">
    <cofactor evidence="4">
        <name>Mg(2+)</name>
        <dbReference type="ChEBI" id="CHEBI:18420"/>
    </cofactor>
</comment>
<dbReference type="SUPFAM" id="SSF100950">
    <property type="entry name" value="NagB/RpiA/CoA transferase-like"/>
    <property type="match status" value="1"/>
</dbReference>
<dbReference type="NCBIfam" id="TIGR02727">
    <property type="entry name" value="MTHFS_bact"/>
    <property type="match status" value="1"/>
</dbReference>
<reference evidence="5 6" key="1">
    <citation type="submission" date="2023-07" db="EMBL/GenBank/DDBJ databases">
        <title>Sorghum-associated microbial communities from plants grown in Nebraska, USA.</title>
        <authorList>
            <person name="Schachtman D."/>
        </authorList>
    </citation>
    <scope>NUCLEOTIDE SEQUENCE [LARGE SCALE GENOMIC DNA]</scope>
    <source>
        <strain evidence="5 6">CC482</strain>
    </source>
</reference>
<dbReference type="InterPro" id="IPR002698">
    <property type="entry name" value="FTHF_cligase"/>
</dbReference>
<dbReference type="Proteomes" id="UP001229346">
    <property type="component" value="Unassembled WGS sequence"/>
</dbReference>
<protein>
    <recommendedName>
        <fullName evidence="4">5-formyltetrahydrofolate cyclo-ligase</fullName>
        <ecNumber evidence="4">6.3.3.2</ecNumber>
    </recommendedName>
</protein>
<evidence type="ECO:0000313" key="5">
    <source>
        <dbReference type="EMBL" id="MDQ0115711.1"/>
    </source>
</evidence>
<comment type="catalytic activity">
    <reaction evidence="4">
        <text>(6S)-5-formyl-5,6,7,8-tetrahydrofolate + ATP = (6R)-5,10-methenyltetrahydrofolate + ADP + phosphate</text>
        <dbReference type="Rhea" id="RHEA:10488"/>
        <dbReference type="ChEBI" id="CHEBI:30616"/>
        <dbReference type="ChEBI" id="CHEBI:43474"/>
        <dbReference type="ChEBI" id="CHEBI:57455"/>
        <dbReference type="ChEBI" id="CHEBI:57457"/>
        <dbReference type="ChEBI" id="CHEBI:456216"/>
        <dbReference type="EC" id="6.3.3.2"/>
    </reaction>
</comment>
<comment type="caution">
    <text evidence="5">The sequence shown here is derived from an EMBL/GenBank/DDBJ whole genome shotgun (WGS) entry which is preliminary data.</text>
</comment>
<dbReference type="EMBL" id="JAUSSU010000012">
    <property type="protein sequence ID" value="MDQ0115711.1"/>
    <property type="molecule type" value="Genomic_DNA"/>
</dbReference>
<accession>A0ABT9U7T0</accession>
<dbReference type="PIRSF" id="PIRSF006806">
    <property type="entry name" value="FTHF_cligase"/>
    <property type="match status" value="1"/>
</dbReference>
<dbReference type="RefSeq" id="WP_307207589.1">
    <property type="nucleotide sequence ID" value="NZ_JAUSSU010000012.1"/>
</dbReference>
<keyword evidence="6" id="KW-1185">Reference proteome</keyword>
<dbReference type="PANTHER" id="PTHR23407:SF1">
    <property type="entry name" value="5-FORMYLTETRAHYDROFOLATE CYCLO-LIGASE"/>
    <property type="match status" value="1"/>
</dbReference>
<evidence type="ECO:0000256" key="3">
    <source>
        <dbReference type="ARBA" id="ARBA00022840"/>
    </source>
</evidence>
<proteinExistence type="inferred from homology"/>
<comment type="similarity">
    <text evidence="1 4">Belongs to the 5-formyltetrahydrofolate cyclo-ligase family.</text>
</comment>
<keyword evidence="3 4" id="KW-0067">ATP-binding</keyword>
<dbReference type="InterPro" id="IPR024185">
    <property type="entry name" value="FTHF_cligase-like_sf"/>
</dbReference>
<dbReference type="GO" id="GO:0030272">
    <property type="term" value="F:5-formyltetrahydrofolate cyclo-ligase activity"/>
    <property type="evidence" value="ECO:0007669"/>
    <property type="project" value="UniProtKB-EC"/>
</dbReference>
<evidence type="ECO:0000256" key="1">
    <source>
        <dbReference type="ARBA" id="ARBA00010638"/>
    </source>
</evidence>
<gene>
    <name evidence="5" type="ORF">J2T15_005178</name>
</gene>
<name>A0ABT9U7T0_PAEHA</name>
<evidence type="ECO:0000256" key="2">
    <source>
        <dbReference type="ARBA" id="ARBA00022741"/>
    </source>
</evidence>